<keyword evidence="3" id="KW-1185">Reference proteome</keyword>
<dbReference type="Proteomes" id="UP000249056">
    <property type="component" value="Unassembled WGS sequence"/>
</dbReference>
<gene>
    <name evidence="2" type="ORF">DID88_006253</name>
</gene>
<accession>A0A395J4I7</accession>
<proteinExistence type="predicted"/>
<feature type="region of interest" description="Disordered" evidence="1">
    <location>
        <begin position="56"/>
        <end position="101"/>
    </location>
</feature>
<protein>
    <submittedName>
        <fullName evidence="2">Uncharacterized protein</fullName>
    </submittedName>
</protein>
<evidence type="ECO:0000256" key="1">
    <source>
        <dbReference type="SAM" id="MobiDB-lite"/>
    </source>
</evidence>
<sequence length="136" mass="15175">MQKKLSHVDEVLNLSSSSKPNFNLLFTYNTIHIIRFHQSITPIHHLNHQNVKPRILQQSTPYGGQPQYPPNAYGGPPPQQGYYQQGPPPQQMQYQQQPPQRAPARAVSYVLIAPNVARAAAKTVASITPIFTTLPA</sequence>
<dbReference type="EMBL" id="QKRW01000006">
    <property type="protein sequence ID" value="RAL66563.1"/>
    <property type="molecule type" value="Genomic_DNA"/>
</dbReference>
<reference evidence="2 3" key="1">
    <citation type="submission" date="2018-06" db="EMBL/GenBank/DDBJ databases">
        <title>Genome Sequence of the Brown Rot Fungal Pathogen Monilinia fructigena.</title>
        <authorList>
            <person name="Landi L."/>
            <person name="De Miccolis Angelini R.M."/>
            <person name="Pollastro S."/>
            <person name="Abate D."/>
            <person name="Faretra F."/>
            <person name="Romanazzi G."/>
        </authorList>
    </citation>
    <scope>NUCLEOTIDE SEQUENCE [LARGE SCALE GENOMIC DNA]</scope>
    <source>
        <strain evidence="2 3">Mfrg269</strain>
    </source>
</reference>
<name>A0A395J4I7_9HELO</name>
<feature type="compositionally biased region" description="Low complexity" evidence="1">
    <location>
        <begin position="57"/>
        <end position="99"/>
    </location>
</feature>
<comment type="caution">
    <text evidence="2">The sequence shown here is derived from an EMBL/GenBank/DDBJ whole genome shotgun (WGS) entry which is preliminary data.</text>
</comment>
<evidence type="ECO:0000313" key="3">
    <source>
        <dbReference type="Proteomes" id="UP000249056"/>
    </source>
</evidence>
<organism evidence="2 3">
    <name type="scientific">Monilinia fructigena</name>
    <dbReference type="NCBI Taxonomy" id="38457"/>
    <lineage>
        <taxon>Eukaryota</taxon>
        <taxon>Fungi</taxon>
        <taxon>Dikarya</taxon>
        <taxon>Ascomycota</taxon>
        <taxon>Pezizomycotina</taxon>
        <taxon>Leotiomycetes</taxon>
        <taxon>Helotiales</taxon>
        <taxon>Sclerotiniaceae</taxon>
        <taxon>Monilinia</taxon>
    </lineage>
</organism>
<evidence type="ECO:0000313" key="2">
    <source>
        <dbReference type="EMBL" id="RAL66563.1"/>
    </source>
</evidence>
<dbReference type="AlphaFoldDB" id="A0A395J4I7"/>